<organism evidence="1 2">
    <name type="scientific">Marchantia polymorpha subsp. ruderalis</name>
    <dbReference type="NCBI Taxonomy" id="1480154"/>
    <lineage>
        <taxon>Eukaryota</taxon>
        <taxon>Viridiplantae</taxon>
        <taxon>Streptophyta</taxon>
        <taxon>Embryophyta</taxon>
        <taxon>Marchantiophyta</taxon>
        <taxon>Marchantiopsida</taxon>
        <taxon>Marchantiidae</taxon>
        <taxon>Marchantiales</taxon>
        <taxon>Marchantiaceae</taxon>
        <taxon>Marchantia</taxon>
    </lineage>
</organism>
<dbReference type="AlphaFoldDB" id="A0A176VD00"/>
<keyword evidence="2" id="KW-1185">Reference proteome</keyword>
<evidence type="ECO:0000313" key="2">
    <source>
        <dbReference type="Proteomes" id="UP000077202"/>
    </source>
</evidence>
<accession>A0A176VD00</accession>
<comment type="caution">
    <text evidence="1">The sequence shown here is derived from an EMBL/GenBank/DDBJ whole genome shotgun (WGS) entry which is preliminary data.</text>
</comment>
<reference evidence="1" key="1">
    <citation type="submission" date="2016-03" db="EMBL/GenBank/DDBJ databases">
        <title>Mechanisms controlling the formation of the plant cell surface in tip-growing cells are functionally conserved among land plants.</title>
        <authorList>
            <person name="Honkanen S."/>
            <person name="Jones V.A."/>
            <person name="Morieri G."/>
            <person name="Champion C."/>
            <person name="Hetherington A.J."/>
            <person name="Kelly S."/>
            <person name="Saint-Marcoux D."/>
            <person name="Proust H."/>
            <person name="Prescott H."/>
            <person name="Dolan L."/>
        </authorList>
    </citation>
    <scope>NUCLEOTIDE SEQUENCE [LARGE SCALE GENOMIC DNA]</scope>
    <source>
        <tissue evidence="1">Whole gametophyte</tissue>
    </source>
</reference>
<name>A0A176VD00_MARPO</name>
<gene>
    <name evidence="1" type="ORF">AXG93_406s1490</name>
</gene>
<sequence length="143" mass="15428">MLTTPLRAVLHGATLTTGVAKEVRDERREGAATALLERVRDAVDAAMIIAAARMLCDTSGTATGAYIRESFEARTSSAEARSDGLEPATQGPARGLEAMELRIAPEEQCVEDNQRPTCREESRLAAFVLARGFRPEDEVAILL</sequence>
<dbReference type="Proteomes" id="UP000077202">
    <property type="component" value="Unassembled WGS sequence"/>
</dbReference>
<dbReference type="EMBL" id="LVLJ01004128">
    <property type="protein sequence ID" value="OAE18181.1"/>
    <property type="molecule type" value="Genomic_DNA"/>
</dbReference>
<evidence type="ECO:0000313" key="1">
    <source>
        <dbReference type="EMBL" id="OAE18181.1"/>
    </source>
</evidence>
<protein>
    <submittedName>
        <fullName evidence="1">Uncharacterized protein</fullName>
    </submittedName>
</protein>
<proteinExistence type="predicted"/>